<dbReference type="AlphaFoldDB" id="A0A6A5UEM9"/>
<sequence length="72" mass="7191">LEGHSDGVSSVAFSHDSARLASASGDKTVKIWDPSSGACLSTLKGHSGGVSSVAFSHDSARLASASDDSTVK</sequence>
<dbReference type="Proteomes" id="UP000800035">
    <property type="component" value="Unassembled WGS sequence"/>
</dbReference>
<protein>
    <recommendedName>
        <fullName evidence="4">Mitochondrial division protein 1</fullName>
    </recommendedName>
</protein>
<dbReference type="Gene3D" id="2.130.10.10">
    <property type="entry name" value="YVTN repeat-like/Quinoprotein amine dehydrogenase"/>
    <property type="match status" value="1"/>
</dbReference>
<dbReference type="SUPFAM" id="SSF50978">
    <property type="entry name" value="WD40 repeat-like"/>
    <property type="match status" value="1"/>
</dbReference>
<evidence type="ECO:0000313" key="7">
    <source>
        <dbReference type="EMBL" id="KAF1962192.1"/>
    </source>
</evidence>
<dbReference type="PANTHER" id="PTHR22847:SF637">
    <property type="entry name" value="WD REPEAT DOMAIN 5B"/>
    <property type="match status" value="1"/>
</dbReference>
<keyword evidence="8" id="KW-1185">Reference proteome</keyword>
<dbReference type="SMART" id="SM00320">
    <property type="entry name" value="WD40"/>
    <property type="match status" value="2"/>
</dbReference>
<dbReference type="GO" id="GO:0005634">
    <property type="term" value="C:nucleus"/>
    <property type="evidence" value="ECO:0007669"/>
    <property type="project" value="TreeGrafter"/>
</dbReference>
<reference evidence="7" key="1">
    <citation type="journal article" date="2020" name="Stud. Mycol.">
        <title>101 Dothideomycetes genomes: a test case for predicting lifestyles and emergence of pathogens.</title>
        <authorList>
            <person name="Haridas S."/>
            <person name="Albert R."/>
            <person name="Binder M."/>
            <person name="Bloem J."/>
            <person name="Labutti K."/>
            <person name="Salamov A."/>
            <person name="Andreopoulos B."/>
            <person name="Baker S."/>
            <person name="Barry K."/>
            <person name="Bills G."/>
            <person name="Bluhm B."/>
            <person name="Cannon C."/>
            <person name="Castanera R."/>
            <person name="Culley D."/>
            <person name="Daum C."/>
            <person name="Ezra D."/>
            <person name="Gonzalez J."/>
            <person name="Henrissat B."/>
            <person name="Kuo A."/>
            <person name="Liang C."/>
            <person name="Lipzen A."/>
            <person name="Lutzoni F."/>
            <person name="Magnuson J."/>
            <person name="Mondo S."/>
            <person name="Nolan M."/>
            <person name="Ohm R."/>
            <person name="Pangilinan J."/>
            <person name="Park H.-J."/>
            <person name="Ramirez L."/>
            <person name="Alfaro M."/>
            <person name="Sun H."/>
            <person name="Tritt A."/>
            <person name="Yoshinaga Y."/>
            <person name="Zwiers L.-H."/>
            <person name="Turgeon B."/>
            <person name="Goodwin S."/>
            <person name="Spatafora J."/>
            <person name="Crous P."/>
            <person name="Grigoriev I."/>
        </authorList>
    </citation>
    <scope>NUCLEOTIDE SEQUENCE</scope>
    <source>
        <strain evidence="7">CBS 675.92</strain>
    </source>
</reference>
<evidence type="ECO:0000256" key="2">
    <source>
        <dbReference type="ARBA" id="ARBA00022737"/>
    </source>
</evidence>
<feature type="non-terminal residue" evidence="7">
    <location>
        <position position="72"/>
    </location>
</feature>
<feature type="non-terminal residue" evidence="7">
    <location>
        <position position="1"/>
    </location>
</feature>
<dbReference type="InterPro" id="IPR015943">
    <property type="entry name" value="WD40/YVTN_repeat-like_dom_sf"/>
</dbReference>
<dbReference type="GO" id="GO:1990234">
    <property type="term" value="C:transferase complex"/>
    <property type="evidence" value="ECO:0007669"/>
    <property type="project" value="UniProtKB-ARBA"/>
</dbReference>
<evidence type="ECO:0000256" key="1">
    <source>
        <dbReference type="ARBA" id="ARBA00022574"/>
    </source>
</evidence>
<feature type="repeat" description="WD" evidence="6">
    <location>
        <begin position="43"/>
        <end position="72"/>
    </location>
</feature>
<keyword evidence="2" id="KW-0677">Repeat</keyword>
<dbReference type="InterPro" id="IPR001680">
    <property type="entry name" value="WD40_rpt"/>
</dbReference>
<dbReference type="OrthoDB" id="538223at2759"/>
<proteinExistence type="inferred from homology"/>
<feature type="repeat" description="WD" evidence="6">
    <location>
        <begin position="1"/>
        <end position="42"/>
    </location>
</feature>
<evidence type="ECO:0000256" key="3">
    <source>
        <dbReference type="ARBA" id="ARBA00038415"/>
    </source>
</evidence>
<dbReference type="InterPro" id="IPR036322">
    <property type="entry name" value="WD40_repeat_dom_sf"/>
</dbReference>
<comment type="function">
    <text evidence="5">Involved in mitochondrial fission. Acts as an adapter protein required to form mitochondrial fission complexes. Formation of these complexes is required to promote constriction and fission of the mitochondrial compartment at a late step in mitochondrial division.</text>
</comment>
<dbReference type="PANTHER" id="PTHR22847">
    <property type="entry name" value="WD40 REPEAT PROTEIN"/>
    <property type="match status" value="1"/>
</dbReference>
<name>A0A6A5UEM9_9PLEO</name>
<comment type="similarity">
    <text evidence="3">Belongs to the WD repeat MDV1/CAF4 family.</text>
</comment>
<dbReference type="PROSITE" id="PS50294">
    <property type="entry name" value="WD_REPEATS_REGION"/>
    <property type="match status" value="2"/>
</dbReference>
<evidence type="ECO:0000256" key="6">
    <source>
        <dbReference type="PROSITE-ProRule" id="PRU00221"/>
    </source>
</evidence>
<dbReference type="PROSITE" id="PS50082">
    <property type="entry name" value="WD_REPEATS_2"/>
    <property type="match status" value="2"/>
</dbReference>
<organism evidence="7 8">
    <name type="scientific">Byssothecium circinans</name>
    <dbReference type="NCBI Taxonomy" id="147558"/>
    <lineage>
        <taxon>Eukaryota</taxon>
        <taxon>Fungi</taxon>
        <taxon>Dikarya</taxon>
        <taxon>Ascomycota</taxon>
        <taxon>Pezizomycotina</taxon>
        <taxon>Dothideomycetes</taxon>
        <taxon>Pleosporomycetidae</taxon>
        <taxon>Pleosporales</taxon>
        <taxon>Massarineae</taxon>
        <taxon>Massarinaceae</taxon>
        <taxon>Byssothecium</taxon>
    </lineage>
</organism>
<dbReference type="EMBL" id="ML976979">
    <property type="protein sequence ID" value="KAF1962192.1"/>
    <property type="molecule type" value="Genomic_DNA"/>
</dbReference>
<evidence type="ECO:0000313" key="8">
    <source>
        <dbReference type="Proteomes" id="UP000800035"/>
    </source>
</evidence>
<evidence type="ECO:0000256" key="4">
    <source>
        <dbReference type="ARBA" id="ARBA00039789"/>
    </source>
</evidence>
<gene>
    <name evidence="7" type="ORF">CC80DRAFT_393443</name>
</gene>
<dbReference type="Pfam" id="PF00400">
    <property type="entry name" value="WD40"/>
    <property type="match status" value="2"/>
</dbReference>
<accession>A0A6A5UEM9</accession>
<evidence type="ECO:0000256" key="5">
    <source>
        <dbReference type="ARBA" id="ARBA00043913"/>
    </source>
</evidence>
<keyword evidence="1 6" id="KW-0853">WD repeat</keyword>